<comment type="caution">
    <text evidence="2">The sequence shown here is derived from an EMBL/GenBank/DDBJ whole genome shotgun (WGS) entry which is preliminary data.</text>
</comment>
<evidence type="ECO:0000313" key="2">
    <source>
        <dbReference type="EMBL" id="EKC79811.1"/>
    </source>
</evidence>
<dbReference type="EMBL" id="AJWY01001420">
    <property type="protein sequence ID" value="EKC79811.1"/>
    <property type="molecule type" value="Genomic_DNA"/>
</dbReference>
<sequence length="152" mass="17549">MVENEEVDQEYIENELSEQYLAIAAIYFAVDDYITDYVRQFSHDVVQSTLDHIKEKYYLSRDRAMFISECEANTSLNYKEYTDAIKSGKKYKTWKDIGDTKERKTHLEVGGTTIPIKELFAVGDSLMLFPKDVSHGASSKEIVNCRCSIQYS</sequence>
<proteinExistence type="predicted"/>
<organism evidence="2">
    <name type="scientific">human gut metagenome</name>
    <dbReference type="NCBI Taxonomy" id="408170"/>
    <lineage>
        <taxon>unclassified sequences</taxon>
        <taxon>metagenomes</taxon>
        <taxon>organismal metagenomes</taxon>
    </lineage>
</organism>
<dbReference type="Pfam" id="PF04233">
    <property type="entry name" value="Phage_Mu_F"/>
    <property type="match status" value="1"/>
</dbReference>
<evidence type="ECO:0000259" key="1">
    <source>
        <dbReference type="Pfam" id="PF04233"/>
    </source>
</evidence>
<name>K1V7A5_9ZZZZ</name>
<accession>K1V7A5</accession>
<reference evidence="2" key="1">
    <citation type="journal article" date="2013" name="Environ. Microbiol.">
        <title>Microbiota from the distal guts of lean and obese adolescents exhibit partial functional redundancy besides clear differences in community structure.</title>
        <authorList>
            <person name="Ferrer M."/>
            <person name="Ruiz A."/>
            <person name="Lanza F."/>
            <person name="Haange S.B."/>
            <person name="Oberbach A."/>
            <person name="Till H."/>
            <person name="Bargiela R."/>
            <person name="Campoy C."/>
            <person name="Segura M.T."/>
            <person name="Richter M."/>
            <person name="von Bergen M."/>
            <person name="Seifert J."/>
            <person name="Suarez A."/>
        </authorList>
    </citation>
    <scope>NUCLEOTIDE SEQUENCE</scope>
</reference>
<dbReference type="AlphaFoldDB" id="K1V7A5"/>
<protein>
    <submittedName>
        <fullName evidence="2">Phage Mu protein F like protein</fullName>
    </submittedName>
</protein>
<dbReference type="InterPro" id="IPR006528">
    <property type="entry name" value="Phage_head_morphogenesis_dom"/>
</dbReference>
<feature type="domain" description="Phage head morphogenesis" evidence="1">
    <location>
        <begin position="53"/>
        <end position="149"/>
    </location>
</feature>
<gene>
    <name evidence="2" type="ORF">LEA_02049</name>
</gene>